<dbReference type="Gene3D" id="1.10.357.10">
    <property type="entry name" value="Tetracycline Repressor, domain 2"/>
    <property type="match status" value="1"/>
</dbReference>
<dbReference type="Pfam" id="PF17924">
    <property type="entry name" value="TetR_C_19"/>
    <property type="match status" value="1"/>
</dbReference>
<proteinExistence type="predicted"/>
<dbReference type="RefSeq" id="WP_381433168.1">
    <property type="nucleotide sequence ID" value="NZ_JBHSNO010000005.1"/>
</dbReference>
<feature type="DNA-binding region" description="H-T-H motif" evidence="2">
    <location>
        <begin position="34"/>
        <end position="53"/>
    </location>
</feature>
<evidence type="ECO:0000259" key="3">
    <source>
        <dbReference type="PROSITE" id="PS50977"/>
    </source>
</evidence>
<dbReference type="PROSITE" id="PS50977">
    <property type="entry name" value="HTH_TETR_2"/>
    <property type="match status" value="1"/>
</dbReference>
<organism evidence="4 5">
    <name type="scientific">Sporosarcina soli</name>
    <dbReference type="NCBI Taxonomy" id="334736"/>
    <lineage>
        <taxon>Bacteria</taxon>
        <taxon>Bacillati</taxon>
        <taxon>Bacillota</taxon>
        <taxon>Bacilli</taxon>
        <taxon>Bacillales</taxon>
        <taxon>Caryophanaceae</taxon>
        <taxon>Sporosarcina</taxon>
    </lineage>
</organism>
<dbReference type="EMBL" id="JBHSNO010000005">
    <property type="protein sequence ID" value="MFC5589084.1"/>
    <property type="molecule type" value="Genomic_DNA"/>
</dbReference>
<protein>
    <submittedName>
        <fullName evidence="4">TetR family transcriptional regulator</fullName>
    </submittedName>
</protein>
<reference evidence="5" key="1">
    <citation type="journal article" date="2019" name="Int. J. Syst. Evol. Microbiol.">
        <title>The Global Catalogue of Microorganisms (GCM) 10K type strain sequencing project: providing services to taxonomists for standard genome sequencing and annotation.</title>
        <authorList>
            <consortium name="The Broad Institute Genomics Platform"/>
            <consortium name="The Broad Institute Genome Sequencing Center for Infectious Disease"/>
            <person name="Wu L."/>
            <person name="Ma J."/>
        </authorList>
    </citation>
    <scope>NUCLEOTIDE SEQUENCE [LARGE SCALE GENOMIC DNA]</scope>
    <source>
        <strain evidence="5">CGMCC 4.1434</strain>
    </source>
</reference>
<sequence length="204" mass="23916">MPKQTFFNLPQDKQETLIDSAVKEFSRVPLNEASISNIVKQAGIARGSFYQYFEDKDDLFFFILEKYAKQNEERFISLLQENDGDLFDSFKGMFRGMLTDFQNQDYGMFIKNAFLNMNHKVENTIAKNVNMEDAKCRQIEHLDLINRDKLNIADEHELFHVVRIILAITFQNLIQNFALELSFEESLQNYTTEIDMIKKGLAKE</sequence>
<keyword evidence="5" id="KW-1185">Reference proteome</keyword>
<evidence type="ECO:0000313" key="4">
    <source>
        <dbReference type="EMBL" id="MFC5589084.1"/>
    </source>
</evidence>
<accession>A0ABW0TI08</accession>
<dbReference type="PANTHER" id="PTHR43479:SF22">
    <property type="entry name" value="TRANSCRIPTIONAL REGULATOR, TETR FAMILY"/>
    <property type="match status" value="1"/>
</dbReference>
<name>A0ABW0TI08_9BACL</name>
<evidence type="ECO:0000256" key="1">
    <source>
        <dbReference type="ARBA" id="ARBA00023125"/>
    </source>
</evidence>
<dbReference type="Proteomes" id="UP001596109">
    <property type="component" value="Unassembled WGS sequence"/>
</dbReference>
<dbReference type="InterPro" id="IPR009057">
    <property type="entry name" value="Homeodomain-like_sf"/>
</dbReference>
<dbReference type="InterPro" id="IPR001647">
    <property type="entry name" value="HTH_TetR"/>
</dbReference>
<evidence type="ECO:0000313" key="5">
    <source>
        <dbReference type="Proteomes" id="UP001596109"/>
    </source>
</evidence>
<gene>
    <name evidence="4" type="ORF">ACFPRA_09305</name>
</gene>
<comment type="caution">
    <text evidence="4">The sequence shown here is derived from an EMBL/GenBank/DDBJ whole genome shotgun (WGS) entry which is preliminary data.</text>
</comment>
<keyword evidence="1 2" id="KW-0238">DNA-binding</keyword>
<dbReference type="PANTHER" id="PTHR43479">
    <property type="entry name" value="ACREF/ENVCD OPERON REPRESSOR-RELATED"/>
    <property type="match status" value="1"/>
</dbReference>
<evidence type="ECO:0000256" key="2">
    <source>
        <dbReference type="PROSITE-ProRule" id="PRU00335"/>
    </source>
</evidence>
<dbReference type="SUPFAM" id="SSF46689">
    <property type="entry name" value="Homeodomain-like"/>
    <property type="match status" value="1"/>
</dbReference>
<dbReference type="Pfam" id="PF00440">
    <property type="entry name" value="TetR_N"/>
    <property type="match status" value="1"/>
</dbReference>
<feature type="domain" description="HTH tetR-type" evidence="3">
    <location>
        <begin position="11"/>
        <end position="71"/>
    </location>
</feature>
<dbReference type="InterPro" id="IPR050624">
    <property type="entry name" value="HTH-type_Tx_Regulator"/>
</dbReference>